<evidence type="ECO:0000256" key="9">
    <source>
        <dbReference type="ARBA" id="ARBA00022777"/>
    </source>
</evidence>
<dbReference type="Proteomes" id="UP001163687">
    <property type="component" value="Chromosome"/>
</dbReference>
<keyword evidence="8 12" id="KW-0547">Nucleotide-binding</keyword>
<keyword evidence="17" id="KW-1185">Reference proteome</keyword>
<feature type="binding site" evidence="13">
    <location>
        <position position="119"/>
    </location>
    <ligand>
        <name>(2R)-3-phosphoglycerate</name>
        <dbReference type="ChEBI" id="CHEBI:58272"/>
    </ligand>
</feature>
<organism evidence="16 17">
    <name type="scientific">Caldinitratiruptor microaerophilus</name>
    <dbReference type="NCBI Taxonomy" id="671077"/>
    <lineage>
        <taxon>Bacteria</taxon>
        <taxon>Bacillati</taxon>
        <taxon>Bacillota</taxon>
        <taxon>Clostridia</taxon>
        <taxon>Eubacteriales</taxon>
        <taxon>Symbiobacteriaceae</taxon>
        <taxon>Caldinitratiruptor</taxon>
    </lineage>
</organism>
<evidence type="ECO:0000256" key="6">
    <source>
        <dbReference type="ARBA" id="ARBA00016471"/>
    </source>
</evidence>
<evidence type="ECO:0000256" key="7">
    <source>
        <dbReference type="ARBA" id="ARBA00022679"/>
    </source>
</evidence>
<sequence length="402" mass="42736">MPLKTVRDVDVTGRRVLVRVDFNVPLSPDGEITDDTRIRAALPTIRYLVDQGARVVLCSHLGRPKGKVDPRYSLKPCAVRLGQLIGREVRIAEDVTGPSARALGARLRNGDVMLLENLRFDPREEANDPGFARELADLADLYVNDAFGTAHRAHASTAGVAAYLPAVAGFLLQKEVDVMGKALANPDRPFLAILGGAKVSDKIGVIENLLGKVDRLLIGGGMANTFLRALGHGTGKSLVEEDKVDQARKLLEKAKERGVDLWLPEDLVVATALDPNAEHRIVKKEEIPDGWMAVDIGPDTARRFAGAIRQSMTVVWNGPMGVFEVEPFSRGTFAVAEAVAGSPGLTIVGGGDSVAAVHAAGVADRITHISTGGGATLEFLEGRELPGVAVLETKPDVTPPAG</sequence>
<dbReference type="Gene3D" id="3.40.50.1260">
    <property type="entry name" value="Phosphoglycerate kinase, N-terminal domain"/>
    <property type="match status" value="2"/>
</dbReference>
<comment type="subcellular location">
    <subcellularLocation>
        <location evidence="12">Cytoplasm</location>
    </subcellularLocation>
</comment>
<evidence type="ECO:0000256" key="8">
    <source>
        <dbReference type="ARBA" id="ARBA00022741"/>
    </source>
</evidence>
<evidence type="ECO:0000256" key="3">
    <source>
        <dbReference type="ARBA" id="ARBA00008982"/>
    </source>
</evidence>
<comment type="pathway">
    <text evidence="2 12">Carbohydrate degradation; glycolysis; pyruvate from D-glyceraldehyde 3-phosphate: step 2/5.</text>
</comment>
<protein>
    <recommendedName>
        <fullName evidence="6 12">Phosphoglycerate kinase</fullName>
        <ecNumber evidence="5 12">2.7.2.3</ecNumber>
    </recommendedName>
</protein>
<comment type="catalytic activity">
    <reaction evidence="1 12 15">
        <text>(2R)-3-phosphoglycerate + ATP = (2R)-3-phospho-glyceroyl phosphate + ADP</text>
        <dbReference type="Rhea" id="RHEA:14801"/>
        <dbReference type="ChEBI" id="CHEBI:30616"/>
        <dbReference type="ChEBI" id="CHEBI:57604"/>
        <dbReference type="ChEBI" id="CHEBI:58272"/>
        <dbReference type="ChEBI" id="CHEBI:456216"/>
        <dbReference type="EC" id="2.7.2.3"/>
    </reaction>
</comment>
<dbReference type="InterPro" id="IPR036043">
    <property type="entry name" value="Phosphoglycerate_kinase_sf"/>
</dbReference>
<feature type="binding site" evidence="12">
    <location>
        <position position="37"/>
    </location>
    <ligand>
        <name>substrate</name>
    </ligand>
</feature>
<dbReference type="GO" id="GO:0005524">
    <property type="term" value="F:ATP binding"/>
    <property type="evidence" value="ECO:0007669"/>
    <property type="project" value="UniProtKB-KW"/>
</dbReference>
<feature type="binding site" evidence="13">
    <location>
        <position position="152"/>
    </location>
    <ligand>
        <name>(2R)-3-phosphoglycerate</name>
        <dbReference type="ChEBI" id="CHEBI:58272"/>
    </ligand>
</feature>
<feature type="binding site" evidence="12 13">
    <location>
        <begin position="60"/>
        <end position="63"/>
    </location>
    <ligand>
        <name>substrate</name>
    </ligand>
</feature>
<reference evidence="16" key="1">
    <citation type="submission" date="2022-03" db="EMBL/GenBank/DDBJ databases">
        <title>Complete genome sequence of Caldinitratiruptor microaerophilus.</title>
        <authorList>
            <person name="Mukaiyama R."/>
            <person name="Nishiyama T."/>
            <person name="Ueda K."/>
        </authorList>
    </citation>
    <scope>NUCLEOTIDE SEQUENCE</scope>
    <source>
        <strain evidence="16">JCM 16183</strain>
    </source>
</reference>
<comment type="similarity">
    <text evidence="3 12 15">Belongs to the phosphoglycerate kinase family.</text>
</comment>
<dbReference type="PANTHER" id="PTHR11406">
    <property type="entry name" value="PHOSPHOGLYCERATE KINASE"/>
    <property type="match status" value="1"/>
</dbReference>
<dbReference type="PROSITE" id="PS00111">
    <property type="entry name" value="PGLYCERATE_KINASE"/>
    <property type="match status" value="1"/>
</dbReference>
<feature type="binding site" evidence="13">
    <location>
        <position position="37"/>
    </location>
    <ligand>
        <name>(2R)-3-phosphoglycerate</name>
        <dbReference type="ChEBI" id="CHEBI:58272"/>
    </ligand>
</feature>
<evidence type="ECO:0000256" key="14">
    <source>
        <dbReference type="PIRSR" id="PIRSR000724-2"/>
    </source>
</evidence>
<dbReference type="EMBL" id="AP025628">
    <property type="protein sequence ID" value="BDG61583.1"/>
    <property type="molecule type" value="Genomic_DNA"/>
</dbReference>
<dbReference type="GO" id="GO:0004618">
    <property type="term" value="F:phosphoglycerate kinase activity"/>
    <property type="evidence" value="ECO:0007669"/>
    <property type="project" value="UniProtKB-UniRule"/>
</dbReference>
<proteinExistence type="inferred from homology"/>
<dbReference type="InterPro" id="IPR001576">
    <property type="entry name" value="Phosphoglycerate_kinase"/>
</dbReference>
<evidence type="ECO:0000313" key="16">
    <source>
        <dbReference type="EMBL" id="BDG61583.1"/>
    </source>
</evidence>
<dbReference type="GO" id="GO:0006094">
    <property type="term" value="P:gluconeogenesis"/>
    <property type="evidence" value="ECO:0007669"/>
    <property type="project" value="TreeGrafter"/>
</dbReference>
<gene>
    <name evidence="12 16" type="primary">pgk</name>
    <name evidence="16" type="ORF">caldi_26730</name>
</gene>
<keyword evidence="11 12" id="KW-0324">Glycolysis</keyword>
<dbReference type="AlphaFoldDB" id="A0AA35CNC8"/>
<dbReference type="FunFam" id="3.40.50.1260:FF:000006">
    <property type="entry name" value="Phosphoglycerate kinase"/>
    <property type="match status" value="1"/>
</dbReference>
<comment type="caution">
    <text evidence="12">Lacks conserved residue(s) required for the propagation of feature annotation.</text>
</comment>
<feature type="binding site" evidence="12">
    <location>
        <position position="152"/>
    </location>
    <ligand>
        <name>substrate</name>
    </ligand>
</feature>
<evidence type="ECO:0000313" key="17">
    <source>
        <dbReference type="Proteomes" id="UP001163687"/>
    </source>
</evidence>
<keyword evidence="10 12" id="KW-0067">ATP-binding</keyword>
<dbReference type="InterPro" id="IPR015911">
    <property type="entry name" value="Phosphoglycerate_kinase_CS"/>
</dbReference>
<feature type="binding site" evidence="12 13">
    <location>
        <begin position="21"/>
        <end position="23"/>
    </location>
    <ligand>
        <name>substrate</name>
    </ligand>
</feature>
<dbReference type="Pfam" id="PF00162">
    <property type="entry name" value="PGK"/>
    <property type="match status" value="1"/>
</dbReference>
<dbReference type="GO" id="GO:0043531">
    <property type="term" value="F:ADP binding"/>
    <property type="evidence" value="ECO:0007669"/>
    <property type="project" value="TreeGrafter"/>
</dbReference>
<feature type="binding site" evidence="12 14">
    <location>
        <position position="202"/>
    </location>
    <ligand>
        <name>ATP</name>
        <dbReference type="ChEBI" id="CHEBI:30616"/>
    </ligand>
</feature>
<comment type="subunit">
    <text evidence="4 12">Monomer.</text>
</comment>
<feature type="binding site" evidence="12 14">
    <location>
        <begin position="350"/>
        <end position="353"/>
    </location>
    <ligand>
        <name>ATP</name>
        <dbReference type="ChEBI" id="CHEBI:30616"/>
    </ligand>
</feature>
<dbReference type="PANTHER" id="PTHR11406:SF23">
    <property type="entry name" value="PHOSPHOGLYCERATE KINASE 1, CHLOROPLASTIC-RELATED"/>
    <property type="match status" value="1"/>
</dbReference>
<accession>A0AA35CNC8</accession>
<dbReference type="KEGG" id="cmic:caldi_26730"/>
<dbReference type="CDD" id="cd00318">
    <property type="entry name" value="Phosphoglycerate_kinase"/>
    <property type="match status" value="1"/>
</dbReference>
<dbReference type="GO" id="GO:0005829">
    <property type="term" value="C:cytosol"/>
    <property type="evidence" value="ECO:0007669"/>
    <property type="project" value="UniProtKB-ARBA"/>
</dbReference>
<keyword evidence="9 12" id="KW-0418">Kinase</keyword>
<evidence type="ECO:0000256" key="13">
    <source>
        <dbReference type="PIRSR" id="PIRSR000724-1"/>
    </source>
</evidence>
<evidence type="ECO:0000256" key="11">
    <source>
        <dbReference type="ARBA" id="ARBA00023152"/>
    </source>
</evidence>
<keyword evidence="7 12" id="KW-0808">Transferase</keyword>
<evidence type="ECO:0000256" key="15">
    <source>
        <dbReference type="RuleBase" id="RU000532"/>
    </source>
</evidence>
<evidence type="ECO:0000256" key="5">
    <source>
        <dbReference type="ARBA" id="ARBA00013061"/>
    </source>
</evidence>
<dbReference type="PIRSF" id="PIRSF000724">
    <property type="entry name" value="Pgk"/>
    <property type="match status" value="1"/>
</dbReference>
<dbReference type="FunFam" id="3.40.50.1260:FF:000003">
    <property type="entry name" value="Phosphoglycerate kinase"/>
    <property type="match status" value="1"/>
</dbReference>
<dbReference type="RefSeq" id="WP_264842218.1">
    <property type="nucleotide sequence ID" value="NZ_AP025628.1"/>
</dbReference>
<evidence type="ECO:0000256" key="12">
    <source>
        <dbReference type="HAMAP-Rule" id="MF_00145"/>
    </source>
</evidence>
<name>A0AA35CNC8_9FIRM</name>
<evidence type="ECO:0000256" key="1">
    <source>
        <dbReference type="ARBA" id="ARBA00000642"/>
    </source>
</evidence>
<dbReference type="EC" id="2.7.2.3" evidence="5 12"/>
<feature type="binding site" evidence="12 14">
    <location>
        <position position="324"/>
    </location>
    <ligand>
        <name>ATP</name>
        <dbReference type="ChEBI" id="CHEBI:30616"/>
    </ligand>
</feature>
<evidence type="ECO:0000256" key="2">
    <source>
        <dbReference type="ARBA" id="ARBA00004838"/>
    </source>
</evidence>
<dbReference type="SUPFAM" id="SSF53748">
    <property type="entry name" value="Phosphoglycerate kinase"/>
    <property type="match status" value="1"/>
</dbReference>
<dbReference type="HAMAP" id="MF_00145">
    <property type="entry name" value="Phosphoglyc_kinase"/>
    <property type="match status" value="1"/>
</dbReference>
<evidence type="ECO:0000256" key="4">
    <source>
        <dbReference type="ARBA" id="ARBA00011245"/>
    </source>
</evidence>
<dbReference type="GO" id="GO:0006096">
    <property type="term" value="P:glycolytic process"/>
    <property type="evidence" value="ECO:0007669"/>
    <property type="project" value="UniProtKB-UniRule"/>
</dbReference>
<dbReference type="InterPro" id="IPR015824">
    <property type="entry name" value="Phosphoglycerate_kinase_N"/>
</dbReference>
<evidence type="ECO:0000256" key="10">
    <source>
        <dbReference type="ARBA" id="ARBA00022840"/>
    </source>
</evidence>
<dbReference type="PRINTS" id="PR00477">
    <property type="entry name" value="PHGLYCKINASE"/>
</dbReference>
<feature type="binding site" evidence="12">
    <location>
        <position position="119"/>
    </location>
    <ligand>
        <name>substrate</name>
    </ligand>
</feature>
<keyword evidence="12" id="KW-0963">Cytoplasm</keyword>